<comment type="caution">
    <text evidence="2">The sequence shown here is derived from an EMBL/GenBank/DDBJ whole genome shotgun (WGS) entry which is preliminary data.</text>
</comment>
<dbReference type="EMBL" id="BNEA01000015">
    <property type="protein sequence ID" value="GHI54958.1"/>
    <property type="molecule type" value="Genomic_DNA"/>
</dbReference>
<protein>
    <recommendedName>
        <fullName evidence="4">WXG100 family type VII secretion target</fullName>
    </recommendedName>
</protein>
<feature type="region of interest" description="Disordered" evidence="1">
    <location>
        <begin position="155"/>
        <end position="212"/>
    </location>
</feature>
<evidence type="ECO:0000313" key="2">
    <source>
        <dbReference type="EMBL" id="GHI54958.1"/>
    </source>
</evidence>
<organism evidence="2 3">
    <name type="scientific">Streptomyces rubradiris</name>
    <name type="common">Streptomyces achromogenes subsp. rubradiris</name>
    <dbReference type="NCBI Taxonomy" id="285531"/>
    <lineage>
        <taxon>Bacteria</taxon>
        <taxon>Bacillati</taxon>
        <taxon>Actinomycetota</taxon>
        <taxon>Actinomycetes</taxon>
        <taxon>Kitasatosporales</taxon>
        <taxon>Streptomycetaceae</taxon>
        <taxon>Streptomyces</taxon>
    </lineage>
</organism>
<proteinExistence type="predicted"/>
<evidence type="ECO:0000313" key="3">
    <source>
        <dbReference type="Proteomes" id="UP000646738"/>
    </source>
</evidence>
<feature type="region of interest" description="Disordered" evidence="1">
    <location>
        <begin position="115"/>
        <end position="140"/>
    </location>
</feature>
<name>A0ABQ3RGG8_STRRR</name>
<reference evidence="3" key="1">
    <citation type="submission" date="2023-07" db="EMBL/GenBank/DDBJ databases">
        <title>Whole genome shotgun sequence of Streptomyces achromogenes subsp. rubradiris NBRC 14000.</title>
        <authorList>
            <person name="Komaki H."/>
            <person name="Tamura T."/>
        </authorList>
    </citation>
    <scope>NUCLEOTIDE SEQUENCE [LARGE SCALE GENOMIC DNA]</scope>
    <source>
        <strain evidence="3">NBRC 14000</strain>
    </source>
</reference>
<evidence type="ECO:0008006" key="4">
    <source>
        <dbReference type="Google" id="ProtNLM"/>
    </source>
</evidence>
<feature type="compositionally biased region" description="Polar residues" evidence="1">
    <location>
        <begin position="173"/>
        <end position="183"/>
    </location>
</feature>
<gene>
    <name evidence="2" type="ORF">Srubr_48040</name>
</gene>
<dbReference type="Proteomes" id="UP000646738">
    <property type="component" value="Unassembled WGS sequence"/>
</dbReference>
<dbReference type="RefSeq" id="WP_189997521.1">
    <property type="nucleotide sequence ID" value="NZ_BNCB01000015.1"/>
</dbReference>
<feature type="compositionally biased region" description="Low complexity" evidence="1">
    <location>
        <begin position="184"/>
        <end position="201"/>
    </location>
</feature>
<sequence>MELDALRHGRFAQLGEAIADWEEMTEKLATLREDARSGLKARADKANWAGVNAQVGREFIGKTAKEFADAHVQADSITKILKDTHDELLGYRDQLNETLGRDPYKYCAVIDTGHGRFSVTGNPRPDWATGPSGDPSPVSQQVVDDLRDEIQRILGEATESDSTAARPRHPGCSSISPRTDSPAPTTRTGTTLPGRSRTPTGWRTCSPRTPTR</sequence>
<accession>A0ABQ3RGG8</accession>
<keyword evidence="3" id="KW-1185">Reference proteome</keyword>
<evidence type="ECO:0000256" key="1">
    <source>
        <dbReference type="SAM" id="MobiDB-lite"/>
    </source>
</evidence>